<proteinExistence type="predicted"/>
<dbReference type="EMBL" id="PKMF04000734">
    <property type="protein sequence ID" value="KAK7820575.1"/>
    <property type="molecule type" value="Genomic_DNA"/>
</dbReference>
<dbReference type="AlphaFoldDB" id="A0AAW0J1H9"/>
<evidence type="ECO:0000313" key="1">
    <source>
        <dbReference type="EMBL" id="KAK7820575.1"/>
    </source>
</evidence>
<reference evidence="1 2" key="1">
    <citation type="journal article" date="2018" name="Sci. Data">
        <title>The draft genome sequence of cork oak.</title>
        <authorList>
            <person name="Ramos A.M."/>
            <person name="Usie A."/>
            <person name="Barbosa P."/>
            <person name="Barros P.M."/>
            <person name="Capote T."/>
            <person name="Chaves I."/>
            <person name="Simoes F."/>
            <person name="Abreu I."/>
            <person name="Carrasquinho I."/>
            <person name="Faro C."/>
            <person name="Guimaraes J.B."/>
            <person name="Mendonca D."/>
            <person name="Nobrega F."/>
            <person name="Rodrigues L."/>
            <person name="Saibo N.J.M."/>
            <person name="Varela M.C."/>
            <person name="Egas C."/>
            <person name="Matos J."/>
            <person name="Miguel C.M."/>
            <person name="Oliveira M.M."/>
            <person name="Ricardo C.P."/>
            <person name="Goncalves S."/>
        </authorList>
    </citation>
    <scope>NUCLEOTIDE SEQUENCE [LARGE SCALE GENOMIC DNA]</scope>
    <source>
        <strain evidence="2">cv. HL8</strain>
    </source>
</reference>
<organism evidence="1 2">
    <name type="scientific">Quercus suber</name>
    <name type="common">Cork oak</name>
    <dbReference type="NCBI Taxonomy" id="58331"/>
    <lineage>
        <taxon>Eukaryota</taxon>
        <taxon>Viridiplantae</taxon>
        <taxon>Streptophyta</taxon>
        <taxon>Embryophyta</taxon>
        <taxon>Tracheophyta</taxon>
        <taxon>Spermatophyta</taxon>
        <taxon>Magnoliopsida</taxon>
        <taxon>eudicotyledons</taxon>
        <taxon>Gunneridae</taxon>
        <taxon>Pentapetalae</taxon>
        <taxon>rosids</taxon>
        <taxon>fabids</taxon>
        <taxon>Fagales</taxon>
        <taxon>Fagaceae</taxon>
        <taxon>Quercus</taxon>
    </lineage>
</organism>
<dbReference type="Proteomes" id="UP000237347">
    <property type="component" value="Unassembled WGS sequence"/>
</dbReference>
<evidence type="ECO:0000313" key="2">
    <source>
        <dbReference type="Proteomes" id="UP000237347"/>
    </source>
</evidence>
<comment type="caution">
    <text evidence="1">The sequence shown here is derived from an EMBL/GenBank/DDBJ whole genome shotgun (WGS) entry which is preliminary data.</text>
</comment>
<protein>
    <submittedName>
        <fullName evidence="1">Uncharacterized protein</fullName>
    </submittedName>
</protein>
<keyword evidence="2" id="KW-1185">Reference proteome</keyword>
<accession>A0AAW0J1H9</accession>
<gene>
    <name evidence="1" type="ORF">CFP56_038715</name>
</gene>
<sequence>MVMFVKKDFKHLKKGSKQSELLKKKILIRPFQMLPKDLMMTGEDSPDTIPNDVSKEMFFPGEKLPVVDMGTYTSH</sequence>
<name>A0AAW0J1H9_QUESU</name>